<organism evidence="2 3">
    <name type="scientific">Trifolium medium</name>
    <dbReference type="NCBI Taxonomy" id="97028"/>
    <lineage>
        <taxon>Eukaryota</taxon>
        <taxon>Viridiplantae</taxon>
        <taxon>Streptophyta</taxon>
        <taxon>Embryophyta</taxon>
        <taxon>Tracheophyta</taxon>
        <taxon>Spermatophyta</taxon>
        <taxon>Magnoliopsida</taxon>
        <taxon>eudicotyledons</taxon>
        <taxon>Gunneridae</taxon>
        <taxon>Pentapetalae</taxon>
        <taxon>rosids</taxon>
        <taxon>fabids</taxon>
        <taxon>Fabales</taxon>
        <taxon>Fabaceae</taxon>
        <taxon>Papilionoideae</taxon>
        <taxon>50 kb inversion clade</taxon>
        <taxon>NPAAA clade</taxon>
        <taxon>Hologalegina</taxon>
        <taxon>IRL clade</taxon>
        <taxon>Trifolieae</taxon>
        <taxon>Trifolium</taxon>
    </lineage>
</organism>
<dbReference type="EMBL" id="LXQA010133374">
    <property type="protein sequence ID" value="MCI22967.1"/>
    <property type="molecule type" value="Genomic_DNA"/>
</dbReference>
<proteinExistence type="predicted"/>
<name>A0A392QGF5_9FABA</name>
<comment type="caution">
    <text evidence="2">The sequence shown here is derived from an EMBL/GenBank/DDBJ whole genome shotgun (WGS) entry which is preliminary data.</text>
</comment>
<dbReference type="AlphaFoldDB" id="A0A392QGF5"/>
<protein>
    <recommendedName>
        <fullName evidence="4">Gag-pol polyprotein</fullName>
    </recommendedName>
</protein>
<feature type="region of interest" description="Disordered" evidence="1">
    <location>
        <begin position="39"/>
        <end position="77"/>
    </location>
</feature>
<feature type="non-terminal residue" evidence="2">
    <location>
        <position position="1"/>
    </location>
</feature>
<sequence>RPHSDFAKAVGIEKPRTLDDHLFKAQAYIQYEEVQAADVARHSIPGSSQPAREPSQRGGDRRKGDRSREPRGPQSTFAVYTPLNKSREAIFAECHSSEFTRAGVKFPKQTPYKPGQDKGRYCRYHKSYGHLTDDCIQLKDAIEMLIRNGQLKEFVKRKDNPRPEAAETSAVEEV</sequence>
<evidence type="ECO:0000313" key="2">
    <source>
        <dbReference type="EMBL" id="MCI22967.1"/>
    </source>
</evidence>
<accession>A0A392QGF5</accession>
<reference evidence="2 3" key="1">
    <citation type="journal article" date="2018" name="Front. Plant Sci.">
        <title>Red Clover (Trifolium pratense) and Zigzag Clover (T. medium) - A Picture of Genomic Similarities and Differences.</title>
        <authorList>
            <person name="Dluhosova J."/>
            <person name="Istvanek J."/>
            <person name="Nedelnik J."/>
            <person name="Repkova J."/>
        </authorList>
    </citation>
    <scope>NUCLEOTIDE SEQUENCE [LARGE SCALE GENOMIC DNA]</scope>
    <source>
        <strain evidence="3">cv. 10/8</strain>
        <tissue evidence="2">Leaf</tissue>
    </source>
</reference>
<evidence type="ECO:0000256" key="1">
    <source>
        <dbReference type="SAM" id="MobiDB-lite"/>
    </source>
</evidence>
<dbReference type="Proteomes" id="UP000265520">
    <property type="component" value="Unassembled WGS sequence"/>
</dbReference>
<keyword evidence="3" id="KW-1185">Reference proteome</keyword>
<feature type="compositionally biased region" description="Basic and acidic residues" evidence="1">
    <location>
        <begin position="54"/>
        <end position="71"/>
    </location>
</feature>
<evidence type="ECO:0000313" key="3">
    <source>
        <dbReference type="Proteomes" id="UP000265520"/>
    </source>
</evidence>
<evidence type="ECO:0008006" key="4">
    <source>
        <dbReference type="Google" id="ProtNLM"/>
    </source>
</evidence>